<accession>A0ABN8Q6G8</accession>
<dbReference type="Proteomes" id="UP001159405">
    <property type="component" value="Unassembled WGS sequence"/>
</dbReference>
<feature type="compositionally biased region" description="Basic and acidic residues" evidence="1">
    <location>
        <begin position="1"/>
        <end position="20"/>
    </location>
</feature>
<feature type="non-terminal residue" evidence="2">
    <location>
        <position position="121"/>
    </location>
</feature>
<dbReference type="EMBL" id="CALNXK010000110">
    <property type="protein sequence ID" value="CAH3158244.1"/>
    <property type="molecule type" value="Genomic_DNA"/>
</dbReference>
<sequence length="121" mass="13595">MNLQTRLRDGKRYLKSDYKAHPSSFSSGVKRRAHGAHPSGIRSTDDKTETEEEHSASREALFTCPEEGSTQTFLRHSSMMQHLDCGTHKRALENETLFDKAAQQYAEQLEGQAMVVPVVST</sequence>
<organism evidence="2 3">
    <name type="scientific">Porites lobata</name>
    <dbReference type="NCBI Taxonomy" id="104759"/>
    <lineage>
        <taxon>Eukaryota</taxon>
        <taxon>Metazoa</taxon>
        <taxon>Cnidaria</taxon>
        <taxon>Anthozoa</taxon>
        <taxon>Hexacorallia</taxon>
        <taxon>Scleractinia</taxon>
        <taxon>Fungiina</taxon>
        <taxon>Poritidae</taxon>
        <taxon>Porites</taxon>
    </lineage>
</organism>
<name>A0ABN8Q6G8_9CNID</name>
<comment type="caution">
    <text evidence="2">The sequence shown here is derived from an EMBL/GenBank/DDBJ whole genome shotgun (WGS) entry which is preliminary data.</text>
</comment>
<gene>
    <name evidence="2" type="ORF">PLOB_00003109</name>
</gene>
<reference evidence="2 3" key="1">
    <citation type="submission" date="2022-05" db="EMBL/GenBank/DDBJ databases">
        <authorList>
            <consortium name="Genoscope - CEA"/>
            <person name="William W."/>
        </authorList>
    </citation>
    <scope>NUCLEOTIDE SEQUENCE [LARGE SCALE GENOMIC DNA]</scope>
</reference>
<proteinExistence type="predicted"/>
<evidence type="ECO:0000313" key="3">
    <source>
        <dbReference type="Proteomes" id="UP001159405"/>
    </source>
</evidence>
<evidence type="ECO:0000256" key="1">
    <source>
        <dbReference type="SAM" id="MobiDB-lite"/>
    </source>
</evidence>
<evidence type="ECO:0000313" key="2">
    <source>
        <dbReference type="EMBL" id="CAH3158244.1"/>
    </source>
</evidence>
<feature type="region of interest" description="Disordered" evidence="1">
    <location>
        <begin position="1"/>
        <end position="68"/>
    </location>
</feature>
<protein>
    <submittedName>
        <fullName evidence="2">Uncharacterized protein</fullName>
    </submittedName>
</protein>
<keyword evidence="3" id="KW-1185">Reference proteome</keyword>
<feature type="compositionally biased region" description="Basic and acidic residues" evidence="1">
    <location>
        <begin position="43"/>
        <end position="57"/>
    </location>
</feature>